<name>A0ACC2SLE6_9FUNG</name>
<gene>
    <name evidence="1" type="ORF">DSO57_1003648</name>
</gene>
<accession>A0ACC2SLE6</accession>
<evidence type="ECO:0000313" key="1">
    <source>
        <dbReference type="EMBL" id="KAJ9063118.1"/>
    </source>
</evidence>
<protein>
    <submittedName>
        <fullName evidence="1">Uncharacterized protein</fullName>
    </submittedName>
</protein>
<organism evidence="1 2">
    <name type="scientific">Entomophthora muscae</name>
    <dbReference type="NCBI Taxonomy" id="34485"/>
    <lineage>
        <taxon>Eukaryota</taxon>
        <taxon>Fungi</taxon>
        <taxon>Fungi incertae sedis</taxon>
        <taxon>Zoopagomycota</taxon>
        <taxon>Entomophthoromycotina</taxon>
        <taxon>Entomophthoromycetes</taxon>
        <taxon>Entomophthorales</taxon>
        <taxon>Entomophthoraceae</taxon>
        <taxon>Entomophthora</taxon>
    </lineage>
</organism>
<dbReference type="EMBL" id="QTSX02004979">
    <property type="protein sequence ID" value="KAJ9063118.1"/>
    <property type="molecule type" value="Genomic_DNA"/>
</dbReference>
<sequence length="276" mass="30953">MEFATSIISRYHHTSAPQPSKKEPIPPTVKEQPPMSHSRFLVKQSTIAKGHFHFYPQDKQILQTPLLGNGKTKQCLRFSPFGDCLDFSLQTDNGVNLAWIQFQPDPVPRFRVDLNRSGRMAWACPAVKVELDLPWPGLPRLILPTQTHERRFRWVQDHPQVSDGLALIDLAEASKVIGIYSLPSHSIREGFLDFFPSEAALSTEDLILFTMLLSISIATFPKPDPSLTPSFTMPKKARSAPASRSSSISSGPRTPSESPTPSRKNSDLLFEKTHVW</sequence>
<proteinExistence type="predicted"/>
<keyword evidence="2" id="KW-1185">Reference proteome</keyword>
<evidence type="ECO:0000313" key="2">
    <source>
        <dbReference type="Proteomes" id="UP001165960"/>
    </source>
</evidence>
<dbReference type="Proteomes" id="UP001165960">
    <property type="component" value="Unassembled WGS sequence"/>
</dbReference>
<reference evidence="1" key="1">
    <citation type="submission" date="2022-04" db="EMBL/GenBank/DDBJ databases">
        <title>Genome of the entomopathogenic fungus Entomophthora muscae.</title>
        <authorList>
            <person name="Elya C."/>
            <person name="Lovett B.R."/>
            <person name="Lee E."/>
            <person name="Macias A.M."/>
            <person name="Hajek A.E."/>
            <person name="De Bivort B.L."/>
            <person name="Kasson M.T."/>
            <person name="De Fine Licht H.H."/>
            <person name="Stajich J.E."/>
        </authorList>
    </citation>
    <scope>NUCLEOTIDE SEQUENCE</scope>
    <source>
        <strain evidence="1">Berkeley</strain>
    </source>
</reference>
<comment type="caution">
    <text evidence="1">The sequence shown here is derived from an EMBL/GenBank/DDBJ whole genome shotgun (WGS) entry which is preliminary data.</text>
</comment>